<feature type="compositionally biased region" description="Basic and acidic residues" evidence="1">
    <location>
        <begin position="67"/>
        <end position="88"/>
    </location>
</feature>
<keyword evidence="2" id="KW-1133">Transmembrane helix</keyword>
<accession>T1H0D1</accession>
<dbReference type="AlphaFoldDB" id="T1H0D1"/>
<evidence type="ECO:0000313" key="3">
    <source>
        <dbReference type="EnsemblMetazoa" id="MESCA009606-PA"/>
    </source>
</evidence>
<proteinExistence type="predicted"/>
<keyword evidence="2" id="KW-0472">Membrane</keyword>
<dbReference type="EMBL" id="CAQQ02197022">
    <property type="status" value="NOT_ANNOTATED_CDS"/>
    <property type="molecule type" value="Genomic_DNA"/>
</dbReference>
<keyword evidence="4" id="KW-1185">Reference proteome</keyword>
<protein>
    <submittedName>
        <fullName evidence="3">Uncharacterized protein</fullName>
    </submittedName>
</protein>
<keyword evidence="2" id="KW-0812">Transmembrane</keyword>
<dbReference type="HOGENOM" id="CLU_1580309_0_0_1"/>
<feature type="transmembrane region" description="Helical" evidence="2">
    <location>
        <begin position="120"/>
        <end position="140"/>
    </location>
</feature>
<reference evidence="4" key="1">
    <citation type="submission" date="2013-02" db="EMBL/GenBank/DDBJ databases">
        <authorList>
            <person name="Hughes D."/>
        </authorList>
    </citation>
    <scope>NUCLEOTIDE SEQUENCE</scope>
    <source>
        <strain>Durham</strain>
        <strain evidence="4">NC isolate 2 -- Noor lab</strain>
    </source>
</reference>
<dbReference type="PANTHER" id="PTHR46876:SF1">
    <property type="entry name" value="LOW-DENSITY LIPOPROTEIN RECEPTOR-RELATED PROTEIN 11"/>
    <property type="match status" value="1"/>
</dbReference>
<dbReference type="PANTHER" id="PTHR46876">
    <property type="entry name" value="LOW-DENSITY LIPOPROTEIN RECEPTOR-RELATED PROTEIN 11"/>
    <property type="match status" value="1"/>
</dbReference>
<organism evidence="3 4">
    <name type="scientific">Megaselia scalaris</name>
    <name type="common">Humpbacked fly</name>
    <name type="synonym">Phora scalaris</name>
    <dbReference type="NCBI Taxonomy" id="36166"/>
    <lineage>
        <taxon>Eukaryota</taxon>
        <taxon>Metazoa</taxon>
        <taxon>Ecdysozoa</taxon>
        <taxon>Arthropoda</taxon>
        <taxon>Hexapoda</taxon>
        <taxon>Insecta</taxon>
        <taxon>Pterygota</taxon>
        <taxon>Neoptera</taxon>
        <taxon>Endopterygota</taxon>
        <taxon>Diptera</taxon>
        <taxon>Brachycera</taxon>
        <taxon>Muscomorpha</taxon>
        <taxon>Platypezoidea</taxon>
        <taxon>Phoridae</taxon>
        <taxon>Megaseliini</taxon>
        <taxon>Megaselia</taxon>
    </lineage>
</organism>
<evidence type="ECO:0000256" key="2">
    <source>
        <dbReference type="SAM" id="Phobius"/>
    </source>
</evidence>
<reference evidence="3" key="2">
    <citation type="submission" date="2015-06" db="UniProtKB">
        <authorList>
            <consortium name="EnsemblMetazoa"/>
        </authorList>
    </citation>
    <scope>IDENTIFICATION</scope>
</reference>
<evidence type="ECO:0000256" key="1">
    <source>
        <dbReference type="SAM" id="MobiDB-lite"/>
    </source>
</evidence>
<sequence length="169" mass="19360">MVPPNWQQQPQQPLPQYIMSQPNKVQNIPQAPVPQQPERIPDKSADIEDEDNSSELPKKKQRKHKKVEVVEKKDDSKAHADNDPVHEQYKMIRDSLEVEFKEHKMEFRDHDGKSDRPEGAVLSLSLGLLITAILAIIVTCRMKVVGSRRRTGKVPFGRDADFLVNGMYL</sequence>
<dbReference type="Proteomes" id="UP000015102">
    <property type="component" value="Unassembled WGS sequence"/>
</dbReference>
<feature type="compositionally biased region" description="Low complexity" evidence="1">
    <location>
        <begin position="1"/>
        <end position="16"/>
    </location>
</feature>
<evidence type="ECO:0000313" key="4">
    <source>
        <dbReference type="Proteomes" id="UP000015102"/>
    </source>
</evidence>
<feature type="compositionally biased region" description="Polar residues" evidence="1">
    <location>
        <begin position="18"/>
        <end position="29"/>
    </location>
</feature>
<dbReference type="EnsemblMetazoa" id="MESCA009606-RA">
    <property type="protein sequence ID" value="MESCA009606-PA"/>
    <property type="gene ID" value="MESCA009606"/>
</dbReference>
<name>T1H0D1_MEGSC</name>
<feature type="region of interest" description="Disordered" evidence="1">
    <location>
        <begin position="1"/>
        <end position="88"/>
    </location>
</feature>